<keyword evidence="2" id="KW-0812">Transmembrane</keyword>
<dbReference type="RefSeq" id="WP_108963020.1">
    <property type="nucleotide sequence ID" value="NZ_QEFB01000010.1"/>
</dbReference>
<gene>
    <name evidence="3" type="ORF">DF223_09760</name>
</gene>
<dbReference type="NCBIfam" id="TIGR02532">
    <property type="entry name" value="IV_pilin_GFxxxE"/>
    <property type="match status" value="1"/>
</dbReference>
<feature type="transmembrane region" description="Helical" evidence="2">
    <location>
        <begin position="39"/>
        <end position="61"/>
    </location>
</feature>
<evidence type="ECO:0000256" key="1">
    <source>
        <dbReference type="SAM" id="MobiDB-lite"/>
    </source>
</evidence>
<keyword evidence="4" id="KW-1185">Reference proteome</keyword>
<dbReference type="PROSITE" id="PS00409">
    <property type="entry name" value="PROKAR_NTER_METHYL"/>
    <property type="match status" value="1"/>
</dbReference>
<comment type="caution">
    <text evidence="3">The sequence shown here is derived from an EMBL/GenBank/DDBJ whole genome shotgun (WGS) entry which is preliminary data.</text>
</comment>
<accession>A0A2U1TCX4</accession>
<sequence>MHPSRNSPQSPNSKEVSPVRHTRAVEPFDGDTGMTLIELVVAMMVFSLVTLSVAYSSIAIMTATRDARHRQVATNLAAQEIDRARSAGKILDLLNDTEVETVNGTTYTINRRTSWFNGTQDGGACAATDSGVGGALQYKQINVLVTWPNMTDPDSGVRADTLLAPESKINDPKLGTILVQVTNTNGGVSGIDVDATAEGDGAKTLTEPKAPTDAEGCTYLLRVTPGKYKVQISESGYVNEKNIPKPTQLVPVVAGGTSSARFTFDKSGSVKVTFKPDGSASGLRFPKPPPTSFVGTYGITAPEAASSSSTSDSATYKVFPSGGYSIVAGYHGNGTSDESTCDSVNPSLWEAVTVGEKIYEGFESPVVPSVPGSTSNVDVPTAAVTVTNSTTFAGTKIVAKSVEPPSATPTPSCAEPMTLTFDGAIAKGASANLALPYGAWTIAIVNSSSNQKLPTSSFSAWTGELSGVHGGDVLLLDPRRVVE</sequence>
<feature type="compositionally biased region" description="Polar residues" evidence="1">
    <location>
        <begin position="1"/>
        <end position="15"/>
    </location>
</feature>
<evidence type="ECO:0000313" key="4">
    <source>
        <dbReference type="Proteomes" id="UP000244962"/>
    </source>
</evidence>
<dbReference type="InterPro" id="IPR012902">
    <property type="entry name" value="N_methyl_site"/>
</dbReference>
<feature type="region of interest" description="Disordered" evidence="1">
    <location>
        <begin position="1"/>
        <end position="27"/>
    </location>
</feature>
<dbReference type="AlphaFoldDB" id="A0A2U1TCX4"/>
<evidence type="ECO:0008006" key="5">
    <source>
        <dbReference type="Google" id="ProtNLM"/>
    </source>
</evidence>
<organism evidence="3 4">
    <name type="scientific">Mycetocola zhujimingii</name>
    <dbReference type="NCBI Taxonomy" id="2079792"/>
    <lineage>
        <taxon>Bacteria</taxon>
        <taxon>Bacillati</taxon>
        <taxon>Actinomycetota</taxon>
        <taxon>Actinomycetes</taxon>
        <taxon>Micrococcales</taxon>
        <taxon>Microbacteriaceae</taxon>
        <taxon>Mycetocola</taxon>
    </lineage>
</organism>
<keyword evidence="2" id="KW-0472">Membrane</keyword>
<dbReference type="EMBL" id="QEFB01000010">
    <property type="protein sequence ID" value="PWC06739.1"/>
    <property type="molecule type" value="Genomic_DNA"/>
</dbReference>
<evidence type="ECO:0000313" key="3">
    <source>
        <dbReference type="EMBL" id="PWC06739.1"/>
    </source>
</evidence>
<proteinExistence type="predicted"/>
<name>A0A2U1TCX4_9MICO</name>
<keyword evidence="2" id="KW-1133">Transmembrane helix</keyword>
<dbReference type="Proteomes" id="UP000244962">
    <property type="component" value="Unassembled WGS sequence"/>
</dbReference>
<reference evidence="4" key="1">
    <citation type="submission" date="2018-04" db="EMBL/GenBank/DDBJ databases">
        <authorList>
            <person name="Liu S."/>
            <person name="Wang Z."/>
            <person name="Li J."/>
        </authorList>
    </citation>
    <scope>NUCLEOTIDE SEQUENCE [LARGE SCALE GENOMIC DNA]</scope>
    <source>
        <strain evidence="4">622</strain>
    </source>
</reference>
<evidence type="ECO:0000256" key="2">
    <source>
        <dbReference type="SAM" id="Phobius"/>
    </source>
</evidence>
<protein>
    <recommendedName>
        <fullName evidence="5">Prepilin-type N-terminal cleavage/methylation domain-containing protein</fullName>
    </recommendedName>
</protein>